<reference evidence="1 2" key="1">
    <citation type="submission" date="2021-04" db="EMBL/GenBank/DDBJ databases">
        <title>Genomics, taxonomy and metabolism of representatives of sulfur bacteria of the genus Thiothrix: Thiothrix fructosivorans QT, Thiothrix unzii A1T and three new species, Thiothrix subterranea sp. nov., Thiothrix litoralis sp. nov. and 'Candidatus Thiothrix anitrata' sp. nov.</title>
        <authorList>
            <person name="Ravin N.V."/>
            <person name="Smolyakov D."/>
            <person name="Rudenko T.S."/>
            <person name="Mardanov A.V."/>
            <person name="Beletsky A.V."/>
            <person name="Markov N.D."/>
            <person name="Fomenkov A.I."/>
            <person name="Roberts R.J."/>
            <person name="Karnachuk O.V."/>
            <person name="Novikov A."/>
            <person name="Grabovich M.Y."/>
        </authorList>
    </citation>
    <scope>NUCLEOTIDE SEQUENCE [LARGE SCALE GENOMIC DNA]</scope>
    <source>
        <strain evidence="1 2">AS</strain>
    </source>
</reference>
<sequence length="71" mass="7641">MAISKAVQRGTLIYIYDQDGQAVTSISAPSRWPTDGLKAYTASSISVQKGSLLYAYNKQGQQTGITSLNVK</sequence>
<name>A0ABX7WQZ0_9GAMM</name>
<evidence type="ECO:0000313" key="1">
    <source>
        <dbReference type="EMBL" id="QTR44543.1"/>
    </source>
</evidence>
<dbReference type="Proteomes" id="UP000672039">
    <property type="component" value="Chromosome"/>
</dbReference>
<dbReference type="EMBL" id="CP072801">
    <property type="protein sequence ID" value="QTR44543.1"/>
    <property type="molecule type" value="Genomic_DNA"/>
</dbReference>
<proteinExistence type="predicted"/>
<keyword evidence="2" id="KW-1185">Reference proteome</keyword>
<accession>A0ABX7WQZ0</accession>
<evidence type="ECO:0000313" key="2">
    <source>
        <dbReference type="Proteomes" id="UP000672039"/>
    </source>
</evidence>
<dbReference type="RefSeq" id="WP_210221024.1">
    <property type="nucleotide sequence ID" value="NZ_CP072801.1"/>
</dbReference>
<organism evidence="1 2">
    <name type="scientific">Thiothrix litoralis</name>
    <dbReference type="NCBI Taxonomy" id="2891210"/>
    <lineage>
        <taxon>Bacteria</taxon>
        <taxon>Pseudomonadati</taxon>
        <taxon>Pseudomonadota</taxon>
        <taxon>Gammaproteobacteria</taxon>
        <taxon>Thiotrichales</taxon>
        <taxon>Thiotrichaceae</taxon>
        <taxon>Thiothrix</taxon>
    </lineage>
</organism>
<protein>
    <submittedName>
        <fullName evidence="1">Uncharacterized protein</fullName>
    </submittedName>
</protein>
<gene>
    <name evidence="1" type="ORF">J9253_10815</name>
</gene>